<gene>
    <name evidence="10" type="ORF">L2A60_17020</name>
</gene>
<name>A0ABS9E047_9PROT</name>
<keyword evidence="11" id="KW-1185">Reference proteome</keyword>
<dbReference type="RefSeq" id="WP_235705660.1">
    <property type="nucleotide sequence ID" value="NZ_JAKGBZ010000049.1"/>
</dbReference>
<dbReference type="EMBL" id="JAKGBZ010000049">
    <property type="protein sequence ID" value="MCF3948375.1"/>
    <property type="molecule type" value="Genomic_DNA"/>
</dbReference>
<dbReference type="InterPro" id="IPR000390">
    <property type="entry name" value="Small_drug/metabolite_transptr"/>
</dbReference>
<evidence type="ECO:0000313" key="10">
    <source>
        <dbReference type="EMBL" id="MCF3948375.1"/>
    </source>
</evidence>
<comment type="similarity">
    <text evidence="7 8">Belongs to the drug/metabolite transporter (DMT) superfamily. Small multidrug resistance (SMR) (TC 2.A.7.1) family.</text>
</comment>
<sequence length="113" mass="12082">MTTILTYFLLLGAILSEVVGTSLLKASQQFTRLVPAVLTIVAYAASFYLLSVIVRTVPVGIVYAIWSGMGIVLISLVGWVVYRQALDISTMIGLGLIVAGVIVVNLSSSNIRH</sequence>
<evidence type="ECO:0000256" key="3">
    <source>
        <dbReference type="ARBA" id="ARBA00022475"/>
    </source>
</evidence>
<evidence type="ECO:0000256" key="2">
    <source>
        <dbReference type="ARBA" id="ARBA00022448"/>
    </source>
</evidence>
<feature type="transmembrane region" description="Helical" evidence="9">
    <location>
        <begin position="61"/>
        <end position="82"/>
    </location>
</feature>
<organism evidence="10 11">
    <name type="scientific">Acidiphilium iwatense</name>
    <dbReference type="NCBI Taxonomy" id="768198"/>
    <lineage>
        <taxon>Bacteria</taxon>
        <taxon>Pseudomonadati</taxon>
        <taxon>Pseudomonadota</taxon>
        <taxon>Alphaproteobacteria</taxon>
        <taxon>Acetobacterales</taxon>
        <taxon>Acidocellaceae</taxon>
        <taxon>Acidiphilium</taxon>
    </lineage>
</organism>
<keyword evidence="6 9" id="KW-0472">Membrane</keyword>
<evidence type="ECO:0000256" key="6">
    <source>
        <dbReference type="ARBA" id="ARBA00023136"/>
    </source>
</evidence>
<keyword evidence="3" id="KW-1003">Cell membrane</keyword>
<accession>A0ABS9E047</accession>
<proteinExistence type="inferred from homology"/>
<dbReference type="PANTHER" id="PTHR30561:SF1">
    <property type="entry name" value="MULTIDRUG TRANSPORTER EMRE"/>
    <property type="match status" value="1"/>
</dbReference>
<feature type="transmembrane region" description="Helical" evidence="9">
    <location>
        <begin position="88"/>
        <end position="107"/>
    </location>
</feature>
<dbReference type="PANTHER" id="PTHR30561">
    <property type="entry name" value="SMR FAMILY PROTON-DEPENDENT DRUG EFFLUX TRANSPORTER SUGE"/>
    <property type="match status" value="1"/>
</dbReference>
<comment type="subcellular location">
    <subcellularLocation>
        <location evidence="1 8">Cell membrane</location>
        <topology evidence="1 8">Multi-pass membrane protein</topology>
    </subcellularLocation>
</comment>
<protein>
    <submittedName>
        <fullName evidence="10">SMR family transporter</fullName>
    </submittedName>
</protein>
<evidence type="ECO:0000256" key="7">
    <source>
        <dbReference type="ARBA" id="ARBA00038032"/>
    </source>
</evidence>
<dbReference type="InterPro" id="IPR037185">
    <property type="entry name" value="EmrE-like"/>
</dbReference>
<keyword evidence="4 8" id="KW-0812">Transmembrane</keyword>
<evidence type="ECO:0000256" key="9">
    <source>
        <dbReference type="SAM" id="Phobius"/>
    </source>
</evidence>
<dbReference type="SUPFAM" id="SSF103481">
    <property type="entry name" value="Multidrug resistance efflux transporter EmrE"/>
    <property type="match status" value="1"/>
</dbReference>
<dbReference type="InterPro" id="IPR045324">
    <property type="entry name" value="Small_multidrug_res"/>
</dbReference>
<evidence type="ECO:0000256" key="8">
    <source>
        <dbReference type="RuleBase" id="RU003942"/>
    </source>
</evidence>
<keyword evidence="5 9" id="KW-1133">Transmembrane helix</keyword>
<dbReference type="Proteomes" id="UP001521209">
    <property type="component" value="Unassembled WGS sequence"/>
</dbReference>
<dbReference type="Pfam" id="PF00893">
    <property type="entry name" value="Multi_Drug_Res"/>
    <property type="match status" value="1"/>
</dbReference>
<evidence type="ECO:0000256" key="5">
    <source>
        <dbReference type="ARBA" id="ARBA00022989"/>
    </source>
</evidence>
<comment type="caution">
    <text evidence="10">The sequence shown here is derived from an EMBL/GenBank/DDBJ whole genome shotgun (WGS) entry which is preliminary data.</text>
</comment>
<evidence type="ECO:0000256" key="1">
    <source>
        <dbReference type="ARBA" id="ARBA00004651"/>
    </source>
</evidence>
<keyword evidence="2" id="KW-0813">Transport</keyword>
<evidence type="ECO:0000256" key="4">
    <source>
        <dbReference type="ARBA" id="ARBA00022692"/>
    </source>
</evidence>
<dbReference type="Gene3D" id="1.10.3730.20">
    <property type="match status" value="1"/>
</dbReference>
<evidence type="ECO:0000313" key="11">
    <source>
        <dbReference type="Proteomes" id="UP001521209"/>
    </source>
</evidence>
<reference evidence="10 11" key="1">
    <citation type="submission" date="2022-01" db="EMBL/GenBank/DDBJ databases">
        <authorList>
            <person name="Won M."/>
            <person name="Kim S.-J."/>
            <person name="Kwon S.-W."/>
        </authorList>
    </citation>
    <scope>NUCLEOTIDE SEQUENCE [LARGE SCALE GENOMIC DNA]</scope>
    <source>
        <strain evidence="10 11">KCTC 23505</strain>
    </source>
</reference>
<feature type="transmembrane region" description="Helical" evidence="9">
    <location>
        <begin position="36"/>
        <end position="54"/>
    </location>
</feature>